<sequence>MGMLHQHVGQRLQLRMRIGRTRRVGRRVEDEPLGLRRDRLFEIRRLKLEVMLLGGRNENRRAAAKRHHLGIRHPVRRRDDDFIARVQRRHEGVEQDLLAAGANDRLLPGIFQTVFALELGGDRLAQLGDTGHRRVLRFAAVDRVDGGRLDIVGRIEIRLSYIEADHVPALSFKLAKLLRDNDSGRRLYTGESIGTHEHDRLTQTFQKEVFPMFLC</sequence>
<dbReference type="EMBL" id="CAICSX020000003">
    <property type="protein sequence ID" value="CAD0217346.1"/>
    <property type="molecule type" value="Genomic_DNA"/>
</dbReference>
<proteinExistence type="predicted"/>
<evidence type="ECO:0000313" key="1">
    <source>
        <dbReference type="EMBL" id="CAD0217346.1"/>
    </source>
</evidence>
<evidence type="ECO:0000313" key="2">
    <source>
        <dbReference type="Proteomes" id="UP000528185"/>
    </source>
</evidence>
<comment type="caution">
    <text evidence="1">The sequence shown here is derived from an EMBL/GenBank/DDBJ whole genome shotgun (WGS) entry which is preliminary data.</text>
</comment>
<dbReference type="Proteomes" id="UP000528185">
    <property type="component" value="Unassembled WGS sequence"/>
</dbReference>
<reference evidence="1 2" key="1">
    <citation type="submission" date="2020-06" db="EMBL/GenBank/DDBJ databases">
        <authorList>
            <person name="De Coninck B."/>
            <person name="Ibrahim H."/>
        </authorList>
    </citation>
    <scope>NUCLEOTIDE SEQUENCE [LARGE SCALE GENOMIC DNA]</scope>
    <source>
        <strain evidence="1">Ag_rhizogenes_K599</strain>
    </source>
</reference>
<gene>
    <name evidence="1" type="ORF">AGRHK599_LOCUS4985</name>
</gene>
<dbReference type="AlphaFoldDB" id="A0AAN2DG18"/>
<protein>
    <submittedName>
        <fullName evidence="1">Uncharacterized protein</fullName>
    </submittedName>
</protein>
<name>A0AAN2DG18_RHIRH</name>
<organism evidence="1 2">
    <name type="scientific">Rhizobium rhizogenes</name>
    <name type="common">Agrobacterium rhizogenes</name>
    <dbReference type="NCBI Taxonomy" id="359"/>
    <lineage>
        <taxon>Bacteria</taxon>
        <taxon>Pseudomonadati</taxon>
        <taxon>Pseudomonadota</taxon>
        <taxon>Alphaproteobacteria</taxon>
        <taxon>Hyphomicrobiales</taxon>
        <taxon>Rhizobiaceae</taxon>
        <taxon>Rhizobium/Agrobacterium group</taxon>
        <taxon>Rhizobium</taxon>
    </lineage>
</organism>
<accession>A0AAN2DG18</accession>